<evidence type="ECO:0000256" key="2">
    <source>
        <dbReference type="ARBA" id="ARBA00023002"/>
    </source>
</evidence>
<name>A0A917ZAZ4_9ACTN</name>
<dbReference type="AlphaFoldDB" id="A0A917ZAZ4"/>
<dbReference type="Pfam" id="PF13561">
    <property type="entry name" value="adh_short_C2"/>
    <property type="match status" value="1"/>
</dbReference>
<dbReference type="Gene3D" id="3.40.50.720">
    <property type="entry name" value="NAD(P)-binding Rossmann-like Domain"/>
    <property type="match status" value="1"/>
</dbReference>
<dbReference type="GO" id="GO:0016491">
    <property type="term" value="F:oxidoreductase activity"/>
    <property type="evidence" value="ECO:0007669"/>
    <property type="project" value="UniProtKB-KW"/>
</dbReference>
<dbReference type="InterPro" id="IPR020904">
    <property type="entry name" value="Sc_DH/Rdtase_CS"/>
</dbReference>
<protein>
    <submittedName>
        <fullName evidence="3">Dehydrogenase</fullName>
    </submittedName>
</protein>
<evidence type="ECO:0000313" key="3">
    <source>
        <dbReference type="EMBL" id="GGO79881.1"/>
    </source>
</evidence>
<dbReference type="InterPro" id="IPR002347">
    <property type="entry name" value="SDR_fam"/>
</dbReference>
<proteinExistence type="inferred from homology"/>
<evidence type="ECO:0000313" key="4">
    <source>
        <dbReference type="Proteomes" id="UP000646523"/>
    </source>
</evidence>
<keyword evidence="2" id="KW-0560">Oxidoreductase</keyword>
<dbReference type="PANTHER" id="PTHR43975">
    <property type="entry name" value="ZGC:101858"/>
    <property type="match status" value="1"/>
</dbReference>
<dbReference type="PRINTS" id="PR00080">
    <property type="entry name" value="SDRFAMILY"/>
</dbReference>
<comment type="similarity">
    <text evidence="1">Belongs to the short-chain dehydrogenases/reductases (SDR) family.</text>
</comment>
<evidence type="ECO:0000256" key="1">
    <source>
        <dbReference type="ARBA" id="ARBA00006484"/>
    </source>
</evidence>
<dbReference type="RefSeq" id="WP_189128061.1">
    <property type="nucleotide sequence ID" value="NZ_BMNH01000030.1"/>
</dbReference>
<dbReference type="PANTHER" id="PTHR43975:SF2">
    <property type="entry name" value="EG:BACR7A4.14 PROTEIN-RELATED"/>
    <property type="match status" value="1"/>
</dbReference>
<comment type="caution">
    <text evidence="3">The sequence shown here is derived from an EMBL/GenBank/DDBJ whole genome shotgun (WGS) entry which is preliminary data.</text>
</comment>
<reference evidence="3" key="2">
    <citation type="submission" date="2020-09" db="EMBL/GenBank/DDBJ databases">
        <authorList>
            <person name="Sun Q."/>
            <person name="Zhou Y."/>
        </authorList>
    </citation>
    <scope>NUCLEOTIDE SEQUENCE</scope>
    <source>
        <strain evidence="3">CGMCC 4.7368</strain>
    </source>
</reference>
<dbReference type="PRINTS" id="PR00081">
    <property type="entry name" value="GDHRDH"/>
</dbReference>
<gene>
    <name evidence="3" type="ORF">GCM10012289_65230</name>
</gene>
<dbReference type="InterPro" id="IPR036291">
    <property type="entry name" value="NAD(P)-bd_dom_sf"/>
</dbReference>
<accession>A0A917ZAZ4</accession>
<dbReference type="CDD" id="cd05233">
    <property type="entry name" value="SDR_c"/>
    <property type="match status" value="1"/>
</dbReference>
<dbReference type="EMBL" id="BMNH01000030">
    <property type="protein sequence ID" value="GGO79881.1"/>
    <property type="molecule type" value="Genomic_DNA"/>
</dbReference>
<dbReference type="PROSITE" id="PS00061">
    <property type="entry name" value="ADH_SHORT"/>
    <property type="match status" value="1"/>
</dbReference>
<keyword evidence="4" id="KW-1185">Reference proteome</keyword>
<dbReference type="Proteomes" id="UP000646523">
    <property type="component" value="Unassembled WGS sequence"/>
</dbReference>
<sequence>MRDIAGTSILVTGGGSGIGAGVARTLVERGARVTISGRREHKIRQVAGELGPACLAVPGDVTVAADRERLVEAAVEHGGGLDTLVNAAGNMYRGALAELDEQRMLDLYHANVVGPVQLSGLALPALARSKGSIIFFGSVHTQRAFPGASPYAATKGALESLTGVLASELGAQGVRVNCVRPGAVYTEINERAGLGTPEEAHARLQGLAGAHALGRIGTPEEVAEAVVYLAGAEWVTGGILTVDGGLALGVTHA</sequence>
<dbReference type="SUPFAM" id="SSF51735">
    <property type="entry name" value="NAD(P)-binding Rossmann-fold domains"/>
    <property type="match status" value="1"/>
</dbReference>
<dbReference type="FunFam" id="3.40.50.720:FF:000084">
    <property type="entry name" value="Short-chain dehydrogenase reductase"/>
    <property type="match status" value="1"/>
</dbReference>
<organism evidence="3 4">
    <name type="scientific">Nonomuraea cavernae</name>
    <dbReference type="NCBI Taxonomy" id="2045107"/>
    <lineage>
        <taxon>Bacteria</taxon>
        <taxon>Bacillati</taxon>
        <taxon>Actinomycetota</taxon>
        <taxon>Actinomycetes</taxon>
        <taxon>Streptosporangiales</taxon>
        <taxon>Streptosporangiaceae</taxon>
        <taxon>Nonomuraea</taxon>
    </lineage>
</organism>
<reference evidence="3" key="1">
    <citation type="journal article" date="2014" name="Int. J. Syst. Evol. Microbiol.">
        <title>Complete genome sequence of Corynebacterium casei LMG S-19264T (=DSM 44701T), isolated from a smear-ripened cheese.</title>
        <authorList>
            <consortium name="US DOE Joint Genome Institute (JGI-PGF)"/>
            <person name="Walter F."/>
            <person name="Albersmeier A."/>
            <person name="Kalinowski J."/>
            <person name="Ruckert C."/>
        </authorList>
    </citation>
    <scope>NUCLEOTIDE SEQUENCE</scope>
    <source>
        <strain evidence="3">CGMCC 4.7368</strain>
    </source>
</reference>